<evidence type="ECO:0000256" key="3">
    <source>
        <dbReference type="ARBA" id="ARBA00022598"/>
    </source>
</evidence>
<dbReference type="RefSeq" id="WP_149528606.1">
    <property type="nucleotide sequence ID" value="NZ_AP018929.1"/>
</dbReference>
<evidence type="ECO:0000256" key="5">
    <source>
        <dbReference type="ARBA" id="ARBA00022741"/>
    </source>
</evidence>
<evidence type="ECO:0000256" key="6">
    <source>
        <dbReference type="ARBA" id="ARBA00022755"/>
    </source>
</evidence>
<evidence type="ECO:0000313" key="13">
    <source>
        <dbReference type="EMBL" id="BBG27249.1"/>
    </source>
</evidence>
<feature type="binding site" evidence="10">
    <location>
        <position position="73"/>
    </location>
    <ligand>
        <name>5-amino-1-(5-phospho-beta-D-ribosyl)imidazole-4-carboxamide</name>
        <dbReference type="ChEBI" id="CHEBI:58475"/>
    </ligand>
</feature>
<dbReference type="NCBIfam" id="NF009778">
    <property type="entry name" value="PRK13278.1-1"/>
    <property type="match status" value="1"/>
</dbReference>
<dbReference type="InterPro" id="IPR016185">
    <property type="entry name" value="PreATP-grasp_dom_sf"/>
</dbReference>
<dbReference type="Gene3D" id="3.30.470.20">
    <property type="entry name" value="ATP-grasp fold, B domain"/>
    <property type="match status" value="1"/>
</dbReference>
<comment type="function">
    <text evidence="10">Catalyzes the ATP- and formate-dependent formylation of 5-aminoimidazole-4-carboxamide-1-beta-d-ribofuranosyl 5'-monophosphate (AICAR) to 5-formaminoimidazole-4-carboxamide-1-beta-d-ribofuranosyl 5'-monophosphate (FAICAR) in the absence of folates.</text>
</comment>
<evidence type="ECO:0000256" key="7">
    <source>
        <dbReference type="ARBA" id="ARBA00022840"/>
    </source>
</evidence>
<dbReference type="GO" id="GO:0005524">
    <property type="term" value="F:ATP binding"/>
    <property type="evidence" value="ECO:0007669"/>
    <property type="project" value="UniProtKB-UniRule"/>
</dbReference>
<evidence type="ECO:0000256" key="2">
    <source>
        <dbReference type="ARBA" id="ARBA00001946"/>
    </source>
</evidence>
<reference evidence="13 14" key="2">
    <citation type="journal article" date="2020" name="Int. J. Syst. Evol. Microbiol.">
        <title>Sulfuracidifex tepidarius gen. nov., sp. nov. and transfer of Sulfolobus metallicus Huber and Stetter 1992 to the genus Sulfuracidifex as Sulfuracidifex metallicus comb. nov.</title>
        <authorList>
            <person name="Itoh T."/>
            <person name="Miura T."/>
            <person name="Sakai H.D."/>
            <person name="Kato S."/>
            <person name="Ohkuma M."/>
            <person name="Takashina T."/>
        </authorList>
    </citation>
    <scope>NUCLEOTIDE SEQUENCE</scope>
    <source>
        <strain evidence="12 14">IC-006</strain>
        <strain evidence="13">IC-007</strain>
    </source>
</reference>
<gene>
    <name evidence="10" type="primary">purP</name>
    <name evidence="12" type="ORF">IC006_1812</name>
    <name evidence="13" type="ORF">IC007_1790</name>
</gene>
<feature type="domain" description="ATP-grasp" evidence="11">
    <location>
        <begin position="94"/>
        <end position="325"/>
    </location>
</feature>
<proteinExistence type="inferred from homology"/>
<feature type="binding site" evidence="10">
    <location>
        <position position="206"/>
    </location>
    <ligand>
        <name>ATP</name>
        <dbReference type="ChEBI" id="CHEBI:30616"/>
    </ligand>
</feature>
<dbReference type="OrthoDB" id="98133at2157"/>
<evidence type="ECO:0000256" key="9">
    <source>
        <dbReference type="ARBA" id="ARBA00023211"/>
    </source>
</evidence>
<comment type="cofactor">
    <cofactor evidence="2">
        <name>Mg(2+)</name>
        <dbReference type="ChEBI" id="CHEBI:18420"/>
    </cofactor>
</comment>
<evidence type="ECO:0000256" key="8">
    <source>
        <dbReference type="ARBA" id="ARBA00022842"/>
    </source>
</evidence>
<comment type="pathway">
    <text evidence="10">Purine metabolism; IMP biosynthesis via de novo pathway; 5-formamido-1-(5-phospho-D-ribosyl)imidazole-4-carboxamide from 5-amino-1-(5-phospho-D-ribosyl)imidazole-4-carboxamide (formate route): step 1/1.</text>
</comment>
<keyword evidence="4" id="KW-0479">Metal-binding</keyword>
<comment type="cofactor">
    <cofactor evidence="1">
        <name>Mn(2+)</name>
        <dbReference type="ChEBI" id="CHEBI:29035"/>
    </cofactor>
</comment>
<feature type="binding site" evidence="10">
    <location>
        <position position="231"/>
    </location>
    <ligand>
        <name>5-amino-1-(5-phospho-beta-D-ribosyl)imidazole-4-carboxamide</name>
        <dbReference type="ChEBI" id="CHEBI:58475"/>
    </ligand>
</feature>
<dbReference type="InterPro" id="IPR009720">
    <property type="entry name" value="IMP_biosynth_PurP_C"/>
</dbReference>
<reference evidence="15" key="1">
    <citation type="submission" date="2018-09" db="EMBL/GenBank/DDBJ databases">
        <title>Complete Genome Sequencing of Sulfolobus sp. JCM 16834.</title>
        <authorList>
            <person name="Kato S."/>
            <person name="Itoh T."/>
            <person name="Ohkuma M."/>
        </authorList>
    </citation>
    <scope>NUCLEOTIDE SEQUENCE [LARGE SCALE GENOMIC DNA]</scope>
    <source>
        <strain evidence="15">IC-007</strain>
    </source>
</reference>
<evidence type="ECO:0000313" key="14">
    <source>
        <dbReference type="Proteomes" id="UP000322983"/>
    </source>
</evidence>
<keyword evidence="7 10" id="KW-0067">ATP-binding</keyword>
<evidence type="ECO:0000313" key="15">
    <source>
        <dbReference type="Proteomes" id="UP000325030"/>
    </source>
</evidence>
<dbReference type="PROSITE" id="PS50975">
    <property type="entry name" value="ATP_GRASP"/>
    <property type="match status" value="1"/>
</dbReference>
<dbReference type="EMBL" id="AP018930">
    <property type="protein sequence ID" value="BBG27249.1"/>
    <property type="molecule type" value="Genomic_DNA"/>
</dbReference>
<dbReference type="InterPro" id="IPR010672">
    <property type="entry name" value="IMP_biosynth_PurP_N"/>
</dbReference>
<sequence>MKSISTIGSHSSLQILHGAKMEGFNTIVITDRKREGFYKQFNFIDTVLSFDKIDEAVDLINRNEESVLVPHGSLVEYLGQERVNKITTKIFGNRNIFEWEGNQHKKMFLLKTSDIKIPETFERPEDVDRLVIVKLPGAKGGRGYFLARDKVEARKGIDELINKKEINSEEDVIIQEYVVGVPMYFQFFYSPLLDRTEIFGIDIRYETNVDGLRRLPSSYGSLEPTFVVVGNIPAVARESLLPTALEYANNFVKNVRERVSPGMIGPFCLESVVTDKGEIVVFEFSGRIVAGTNLYTNGSPYSWLYWNEPMSMGRRIARELKNAVINNKLNMVLT</sequence>
<dbReference type="AlphaFoldDB" id="A0A510E432"/>
<name>A0A510E432_9CREN</name>
<keyword evidence="8" id="KW-0460">Magnesium</keyword>
<keyword evidence="6 10" id="KW-0658">Purine biosynthesis</keyword>
<dbReference type="GO" id="GO:0016879">
    <property type="term" value="F:ligase activity, forming carbon-nitrogen bonds"/>
    <property type="evidence" value="ECO:0007669"/>
    <property type="project" value="UniProtKB-UniRule"/>
</dbReference>
<evidence type="ECO:0000313" key="12">
    <source>
        <dbReference type="EMBL" id="BBG24491.1"/>
    </source>
</evidence>
<dbReference type="GO" id="GO:0000287">
    <property type="term" value="F:magnesium ion binding"/>
    <property type="evidence" value="ECO:0007669"/>
    <property type="project" value="InterPro"/>
</dbReference>
<dbReference type="EMBL" id="AP018929">
    <property type="protein sequence ID" value="BBG24491.1"/>
    <property type="molecule type" value="Genomic_DNA"/>
</dbReference>
<keyword evidence="14" id="KW-1185">Reference proteome</keyword>
<dbReference type="InterPro" id="IPR011761">
    <property type="entry name" value="ATP-grasp"/>
</dbReference>
<dbReference type="STRING" id="1294262.GCA_001316085_00199"/>
<dbReference type="KEGG" id="step:IC006_1812"/>
<dbReference type="PANTHER" id="PTHR38147">
    <property type="entry name" value="5-FORMAMINOIMIDAZOLE-4-CARBOXAMIDE-1-(BETA)-D-RIBOFURANOSYL 5'-MONOPHOSPHATE SYNTHETASE-RELATED"/>
    <property type="match status" value="1"/>
</dbReference>
<dbReference type="Pfam" id="PF06973">
    <property type="entry name" value="DUF1297"/>
    <property type="match status" value="1"/>
</dbReference>
<feature type="binding site" evidence="10">
    <location>
        <position position="10"/>
    </location>
    <ligand>
        <name>5-amino-1-(5-phospho-beta-D-ribosyl)imidazole-4-carboxamide</name>
        <dbReference type="ChEBI" id="CHEBI:58475"/>
    </ligand>
</feature>
<dbReference type="UniPathway" id="UPA00074">
    <property type="reaction ID" value="UER00134"/>
</dbReference>
<evidence type="ECO:0000256" key="1">
    <source>
        <dbReference type="ARBA" id="ARBA00001936"/>
    </source>
</evidence>
<dbReference type="Proteomes" id="UP000322983">
    <property type="component" value="Chromosome"/>
</dbReference>
<accession>A0A510E432</accession>
<dbReference type="SUPFAM" id="SSF56059">
    <property type="entry name" value="Glutathione synthetase ATP-binding domain-like"/>
    <property type="match status" value="1"/>
</dbReference>
<dbReference type="PIRSF" id="PIRSF004602">
    <property type="entry name" value="ATPgrasp_PurP"/>
    <property type="match status" value="1"/>
</dbReference>
<dbReference type="GO" id="GO:0006189">
    <property type="term" value="P:'de novo' IMP biosynthetic process"/>
    <property type="evidence" value="ECO:0007669"/>
    <property type="project" value="UniProtKB-UniRule"/>
</dbReference>
<keyword evidence="3 10" id="KW-0436">Ligase</keyword>
<evidence type="ECO:0000256" key="4">
    <source>
        <dbReference type="ARBA" id="ARBA00022723"/>
    </source>
</evidence>
<protein>
    <recommendedName>
        <fullName evidence="10">5-formaminoimidazole-4-carboxamide-1-(beta)-D-ribofuranosyl 5'-monophosphate synthetase</fullName>
        <ecNumber evidence="10">6.3.4.23</ecNumber>
    </recommendedName>
    <alternativeName>
        <fullName evidence="10">5-aminoimidazole-4-carboxamide-1-beta-D-ribofuranosyl 5'-monophosphate--formate ligase</fullName>
    </alternativeName>
</protein>
<dbReference type="InterPro" id="IPR013815">
    <property type="entry name" value="ATP_grasp_subdomain_1"/>
</dbReference>
<evidence type="ECO:0000259" key="11">
    <source>
        <dbReference type="PROSITE" id="PS50975"/>
    </source>
</evidence>
<comment type="similarity">
    <text evidence="10">Belongs to the phosphohexose mutase family.</text>
</comment>
<dbReference type="SUPFAM" id="SSF52440">
    <property type="entry name" value="PreATP-grasp domain"/>
    <property type="match status" value="1"/>
</dbReference>
<dbReference type="Gene3D" id="3.40.50.20">
    <property type="match status" value="1"/>
</dbReference>
<dbReference type="HAMAP" id="MF_01163">
    <property type="entry name" value="IMP_biosynth_PurP"/>
    <property type="match status" value="1"/>
</dbReference>
<dbReference type="Pfam" id="PF06849">
    <property type="entry name" value="DUF1246"/>
    <property type="match status" value="1"/>
</dbReference>
<dbReference type="GeneID" id="41718130"/>
<dbReference type="Proteomes" id="UP000325030">
    <property type="component" value="Chromosome"/>
</dbReference>
<comment type="catalytic activity">
    <reaction evidence="10">
        <text>5-amino-1-(5-phospho-beta-D-ribosyl)imidazole-4-carboxamide + formate + ATP = 5-formamido-1-(5-phospho-D-ribosyl)imidazole-4-carboxamide + ADP + phosphate</text>
        <dbReference type="Rhea" id="RHEA:24836"/>
        <dbReference type="ChEBI" id="CHEBI:15740"/>
        <dbReference type="ChEBI" id="CHEBI:30616"/>
        <dbReference type="ChEBI" id="CHEBI:43474"/>
        <dbReference type="ChEBI" id="CHEBI:58467"/>
        <dbReference type="ChEBI" id="CHEBI:58475"/>
        <dbReference type="ChEBI" id="CHEBI:456216"/>
        <dbReference type="EC" id="6.3.4.23"/>
    </reaction>
</comment>
<dbReference type="EC" id="6.3.4.23" evidence="10"/>
<keyword evidence="9" id="KW-0464">Manganese</keyword>
<evidence type="ECO:0000256" key="10">
    <source>
        <dbReference type="HAMAP-Rule" id="MF_01163"/>
    </source>
</evidence>
<dbReference type="PANTHER" id="PTHR38147:SF2">
    <property type="entry name" value="5-FORMAMINOIMIDAZOLE-4-CARBOXAMIDE-1-(BETA)-D-RIBOFURANOSYL 5'-MONOPHOSPHATE SYNTHETASE"/>
    <property type="match status" value="1"/>
</dbReference>
<dbReference type="InterPro" id="IPR023656">
    <property type="entry name" value="IMP_biosynth_PurP"/>
</dbReference>
<organism evidence="13 15">
    <name type="scientific">Sulfuracidifex tepidarius</name>
    <dbReference type="NCBI Taxonomy" id="1294262"/>
    <lineage>
        <taxon>Archaea</taxon>
        <taxon>Thermoproteota</taxon>
        <taxon>Thermoprotei</taxon>
        <taxon>Sulfolobales</taxon>
        <taxon>Sulfolobaceae</taxon>
        <taxon>Sulfuracidifex</taxon>
    </lineage>
</organism>
<accession>A0A510DW70</accession>
<keyword evidence="5 10" id="KW-0547">Nucleotide-binding</keyword>
<dbReference type="Gene3D" id="3.30.1490.20">
    <property type="entry name" value="ATP-grasp fold, A domain"/>
    <property type="match status" value="1"/>
</dbReference>